<dbReference type="Proteomes" id="UP000022910">
    <property type="component" value="Unassembled WGS sequence"/>
</dbReference>
<dbReference type="PANTHER" id="PTHR37736:SF1">
    <property type="entry name" value="GLYCINE-RICH PROTEIN"/>
    <property type="match status" value="1"/>
</dbReference>
<protein>
    <recommendedName>
        <fullName evidence="4">Caprin-1 dimerization domain-containing protein</fullName>
    </recommendedName>
</protein>
<organism evidence="2 3">
    <name type="scientific">Rhizophagus irregularis (strain DAOM 197198w)</name>
    <name type="common">Glomus intraradices</name>
    <dbReference type="NCBI Taxonomy" id="1432141"/>
    <lineage>
        <taxon>Eukaryota</taxon>
        <taxon>Fungi</taxon>
        <taxon>Fungi incertae sedis</taxon>
        <taxon>Mucoromycota</taxon>
        <taxon>Glomeromycotina</taxon>
        <taxon>Glomeromycetes</taxon>
        <taxon>Glomerales</taxon>
        <taxon>Glomeraceae</taxon>
        <taxon>Rhizophagus</taxon>
    </lineage>
</organism>
<evidence type="ECO:0000313" key="2">
    <source>
        <dbReference type="EMBL" id="EXX71807.1"/>
    </source>
</evidence>
<feature type="region of interest" description="Disordered" evidence="1">
    <location>
        <begin position="1"/>
        <end position="57"/>
    </location>
</feature>
<reference evidence="2 3" key="1">
    <citation type="submission" date="2014-02" db="EMBL/GenBank/DDBJ databases">
        <title>Single nucleus genome sequencing reveals high similarity among nuclei of an endomycorrhizal fungus.</title>
        <authorList>
            <person name="Lin K."/>
            <person name="Geurts R."/>
            <person name="Zhang Z."/>
            <person name="Limpens E."/>
            <person name="Saunders D.G."/>
            <person name="Mu D."/>
            <person name="Pang E."/>
            <person name="Cao H."/>
            <person name="Cha H."/>
            <person name="Lin T."/>
            <person name="Zhou Q."/>
            <person name="Shang Y."/>
            <person name="Li Y."/>
            <person name="Ivanov S."/>
            <person name="Sharma T."/>
            <person name="Velzen R.V."/>
            <person name="Ruijter N.D."/>
            <person name="Aanen D.K."/>
            <person name="Win J."/>
            <person name="Kamoun S."/>
            <person name="Bisseling T."/>
            <person name="Huang S."/>
        </authorList>
    </citation>
    <scope>NUCLEOTIDE SEQUENCE [LARGE SCALE GENOMIC DNA]</scope>
    <source>
        <strain evidence="3">DAOM197198w</strain>
    </source>
</reference>
<dbReference type="PANTHER" id="PTHR37736">
    <property type="entry name" value="GLYCINE-RICH PROTEIN"/>
    <property type="match status" value="1"/>
</dbReference>
<feature type="region of interest" description="Disordered" evidence="1">
    <location>
        <begin position="389"/>
        <end position="517"/>
    </location>
</feature>
<evidence type="ECO:0000256" key="1">
    <source>
        <dbReference type="SAM" id="MobiDB-lite"/>
    </source>
</evidence>
<evidence type="ECO:0008006" key="4">
    <source>
        <dbReference type="Google" id="ProtNLM"/>
    </source>
</evidence>
<feature type="compositionally biased region" description="Low complexity" evidence="1">
    <location>
        <begin position="389"/>
        <end position="417"/>
    </location>
</feature>
<feature type="region of interest" description="Disordered" evidence="1">
    <location>
        <begin position="308"/>
        <end position="337"/>
    </location>
</feature>
<evidence type="ECO:0000313" key="3">
    <source>
        <dbReference type="Proteomes" id="UP000022910"/>
    </source>
</evidence>
<feature type="compositionally biased region" description="Gly residues" evidence="1">
    <location>
        <begin position="471"/>
        <end position="506"/>
    </location>
</feature>
<dbReference type="SMR" id="A0A015JQL7"/>
<dbReference type="HOGENOM" id="CLU_526912_0_0_1"/>
<accession>A0A015JQL7</accession>
<dbReference type="EMBL" id="JEMT01015914">
    <property type="protein sequence ID" value="EXX71807.1"/>
    <property type="molecule type" value="Genomic_DNA"/>
</dbReference>
<feature type="compositionally biased region" description="Polar residues" evidence="1">
    <location>
        <begin position="311"/>
        <end position="335"/>
    </location>
</feature>
<keyword evidence="3" id="KW-1185">Reference proteome</keyword>
<comment type="caution">
    <text evidence="2">The sequence shown here is derived from an EMBL/GenBank/DDBJ whole genome shotgun (WGS) entry which is preliminary data.</text>
</comment>
<gene>
    <name evidence="2" type="ORF">RirG_075220</name>
</gene>
<proteinExistence type="predicted"/>
<dbReference type="OrthoDB" id="2409325at2759"/>
<sequence length="517" mass="58131">MPNVETENKSNAPSRKKDKSKSLAVTTEKDVSSLPQETFSPITPAIESGDSSLENVNKNPYLDVINKRLRKLNKVMRNVEKYEAIKNSDSEPQLSEDQIKVLERKGETSGAIKEFESTLKQIELLEKDELKKQAELKKAQQLERDQAIADAVEKVKATHCKSLLQLILFFRLVHFQQRGIVQLSDNEFEAVETLRAKLTTLSEEAENEEPYEEKIRHALDLVGKLNSGDEGLILPNGVPETDQVASSDETPSSYGISYSQLRSLIKNPPILETSGDQEELNETFEIINTPDHIEVTTEFNAELKFMRPDDQSQPQAFDNTINNNTTFGYQSTDAEQNPAEETVVDVNVQEQYSQQQSYDTYAVEQQQFTVEQQQQQYIVEQQQQQFIEQDDQQQVSTEQEELSQQQEEPPVQESQTTSEDQSDSKLTQASTQQNSNQPPPLSQGSGGHRGRYRGNRGHRGQGPRRDSGGYNNYGGGGYYRDGGNYGNYRGRGGSGPRGGRGGGYQGNRGTPYKQRSQ</sequence>
<dbReference type="STRING" id="1432141.A0A015JQL7"/>
<feature type="compositionally biased region" description="Low complexity" evidence="1">
    <location>
        <begin position="426"/>
        <end position="436"/>
    </location>
</feature>
<dbReference type="AlphaFoldDB" id="A0A015JQL7"/>
<feature type="compositionally biased region" description="Basic residues" evidence="1">
    <location>
        <begin position="448"/>
        <end position="462"/>
    </location>
</feature>
<name>A0A015JQL7_RHIIW</name>